<dbReference type="Pfam" id="PF02579">
    <property type="entry name" value="Nitro_FeMo-Co"/>
    <property type="match status" value="1"/>
</dbReference>
<proteinExistence type="predicted"/>
<dbReference type="SUPFAM" id="SSF53146">
    <property type="entry name" value="Nitrogenase accessory factor-like"/>
    <property type="match status" value="1"/>
</dbReference>
<dbReference type="AlphaFoldDB" id="A0A1I2KJI3"/>
<dbReference type="InterPro" id="IPR036105">
    <property type="entry name" value="DiNase_FeMo-co_biosyn_sf"/>
</dbReference>
<reference evidence="3 5" key="2">
    <citation type="submission" date="2019-03" db="EMBL/GenBank/DDBJ databases">
        <title>Freshwater and sediment microbial communities from various areas in North America, analyzing microbe dynamics in response to fracking.</title>
        <authorList>
            <person name="Lamendella R."/>
        </authorList>
    </citation>
    <scope>NUCLEOTIDE SEQUENCE [LARGE SCALE GENOMIC DNA]</scope>
    <source>
        <strain evidence="3 5">114D</strain>
    </source>
</reference>
<dbReference type="PANTHER" id="PTHR42983:SF1">
    <property type="entry name" value="IRON-MOLYBDENUM PROTEIN"/>
    <property type="match status" value="1"/>
</dbReference>
<reference evidence="2 4" key="1">
    <citation type="submission" date="2016-10" db="EMBL/GenBank/DDBJ databases">
        <authorList>
            <person name="de Groot N.N."/>
        </authorList>
    </citation>
    <scope>NUCLEOTIDE SEQUENCE [LARGE SCALE GENOMIC DNA]</scope>
    <source>
        <strain evidence="2 4">CGMCC 1.9156</strain>
    </source>
</reference>
<organism evidence="2 4">
    <name type="scientific">Sunxiuqinia elliptica</name>
    <dbReference type="NCBI Taxonomy" id="655355"/>
    <lineage>
        <taxon>Bacteria</taxon>
        <taxon>Pseudomonadati</taxon>
        <taxon>Bacteroidota</taxon>
        <taxon>Bacteroidia</taxon>
        <taxon>Marinilabiliales</taxon>
        <taxon>Prolixibacteraceae</taxon>
        <taxon>Sunxiuqinia</taxon>
    </lineage>
</organism>
<evidence type="ECO:0000313" key="5">
    <source>
        <dbReference type="Proteomes" id="UP000294848"/>
    </source>
</evidence>
<dbReference type="PANTHER" id="PTHR42983">
    <property type="entry name" value="DINITROGENASE IRON-MOLYBDENUM COFACTOR PROTEIN-RELATED"/>
    <property type="match status" value="1"/>
</dbReference>
<evidence type="ECO:0000313" key="4">
    <source>
        <dbReference type="Proteomes" id="UP000198964"/>
    </source>
</evidence>
<dbReference type="Gene3D" id="3.30.420.130">
    <property type="entry name" value="Dinitrogenase iron-molybdenum cofactor biosynthesis domain"/>
    <property type="match status" value="1"/>
</dbReference>
<feature type="domain" description="Dinitrogenase iron-molybdenum cofactor biosynthesis" evidence="1">
    <location>
        <begin position="10"/>
        <end position="98"/>
    </location>
</feature>
<evidence type="ECO:0000313" key="2">
    <source>
        <dbReference type="EMBL" id="SFF67172.1"/>
    </source>
</evidence>
<accession>A0A1I2KJI3</accession>
<dbReference type="Proteomes" id="UP000294848">
    <property type="component" value="Unassembled WGS sequence"/>
</dbReference>
<dbReference type="EMBL" id="FONW01000012">
    <property type="protein sequence ID" value="SFF67172.1"/>
    <property type="molecule type" value="Genomic_DNA"/>
</dbReference>
<dbReference type="InterPro" id="IPR003731">
    <property type="entry name" value="Di-Nase_FeMo-co_biosynth"/>
</dbReference>
<dbReference type="CDD" id="cd00851">
    <property type="entry name" value="MTH1175"/>
    <property type="match status" value="1"/>
</dbReference>
<evidence type="ECO:0000313" key="3">
    <source>
        <dbReference type="EMBL" id="TDO03422.1"/>
    </source>
</evidence>
<dbReference type="EMBL" id="SNWI01000003">
    <property type="protein sequence ID" value="TDO03422.1"/>
    <property type="molecule type" value="Genomic_DNA"/>
</dbReference>
<dbReference type="InterPro" id="IPR033913">
    <property type="entry name" value="MTH1175_dom"/>
</dbReference>
<sequence>MKKFAIPTENGKLCSHFGHCQQFAIINVSDNALTHESYLNPPPHEPGLLPTWLGQQGVTNIIAGGIGQKAIQLFKQQNIEVTVGALAKSPKQLVEDFLANDLVSGANACDH</sequence>
<protein>
    <submittedName>
        <fullName evidence="2">Predicted Fe-Mo cluster-binding protein, NifX family</fullName>
    </submittedName>
    <submittedName>
        <fullName evidence="3">Putative Fe-Mo cluster-binding NifX family protein</fullName>
    </submittedName>
</protein>
<dbReference type="OrthoDB" id="280278at2"/>
<dbReference type="STRING" id="655355.SAMN05216283_11281"/>
<gene>
    <name evidence="3" type="ORF">DET52_103368</name>
    <name evidence="2" type="ORF">SAMN05216283_11281</name>
</gene>
<dbReference type="RefSeq" id="WP_093921221.1">
    <property type="nucleotide sequence ID" value="NZ_FONW01000012.1"/>
</dbReference>
<name>A0A1I2KJI3_9BACT</name>
<dbReference type="Proteomes" id="UP000198964">
    <property type="component" value="Unassembled WGS sequence"/>
</dbReference>
<evidence type="ECO:0000259" key="1">
    <source>
        <dbReference type="Pfam" id="PF02579"/>
    </source>
</evidence>
<keyword evidence="4" id="KW-1185">Reference proteome</keyword>